<evidence type="ECO:0000313" key="1">
    <source>
        <dbReference type="EMBL" id="MPM47882.1"/>
    </source>
</evidence>
<dbReference type="AlphaFoldDB" id="A0A645A488"/>
<organism evidence="1">
    <name type="scientific">bioreactor metagenome</name>
    <dbReference type="NCBI Taxonomy" id="1076179"/>
    <lineage>
        <taxon>unclassified sequences</taxon>
        <taxon>metagenomes</taxon>
        <taxon>ecological metagenomes</taxon>
    </lineage>
</organism>
<dbReference type="EMBL" id="VSSQ01011861">
    <property type="protein sequence ID" value="MPM47882.1"/>
    <property type="molecule type" value="Genomic_DNA"/>
</dbReference>
<sequence>MATHDQDIIKKFRFRVLEMKDGHLIKDQEKKEQNTLQYDFKEKEYFIV</sequence>
<gene>
    <name evidence="1" type="ORF">SDC9_94603</name>
</gene>
<accession>A0A645A488</accession>
<reference evidence="1" key="1">
    <citation type="submission" date="2019-08" db="EMBL/GenBank/DDBJ databases">
        <authorList>
            <person name="Kucharzyk K."/>
            <person name="Murdoch R.W."/>
            <person name="Higgins S."/>
            <person name="Loffler F."/>
        </authorList>
    </citation>
    <scope>NUCLEOTIDE SEQUENCE</scope>
</reference>
<protein>
    <recommendedName>
        <fullName evidence="2">Cell division ATP-binding protein FtsE</fullName>
    </recommendedName>
</protein>
<name>A0A645A488_9ZZZZ</name>
<evidence type="ECO:0008006" key="2">
    <source>
        <dbReference type="Google" id="ProtNLM"/>
    </source>
</evidence>
<proteinExistence type="predicted"/>
<comment type="caution">
    <text evidence="1">The sequence shown here is derived from an EMBL/GenBank/DDBJ whole genome shotgun (WGS) entry which is preliminary data.</text>
</comment>